<reference evidence="1 2" key="1">
    <citation type="submission" date="2019-07" db="EMBL/GenBank/DDBJ databases">
        <title>Draft Genome Sequences of Bacteroides pyogenes Strains Isolated from the Uterus Holstein Dairy Cows with Metritis.</title>
        <authorList>
            <person name="Cunha F."/>
            <person name="Galvao K.N."/>
            <person name="Jeon S.J."/>
            <person name="Jeong K.C."/>
        </authorList>
    </citation>
    <scope>NUCLEOTIDE SEQUENCE [LARGE SCALE GENOMIC DNA]</scope>
    <source>
        <strain evidence="1 2">KG-31</strain>
    </source>
</reference>
<organism evidence="1 2">
    <name type="scientific">Bacteroides pyogenes</name>
    <dbReference type="NCBI Taxonomy" id="310300"/>
    <lineage>
        <taxon>Bacteria</taxon>
        <taxon>Pseudomonadati</taxon>
        <taxon>Bacteroidota</taxon>
        <taxon>Bacteroidia</taxon>
        <taxon>Bacteroidales</taxon>
        <taxon>Bacteroidaceae</taxon>
        <taxon>Bacteroides</taxon>
    </lineage>
</organism>
<name>A0A5D3F833_9BACE</name>
<comment type="caution">
    <text evidence="1">The sequence shown here is derived from an EMBL/GenBank/DDBJ whole genome shotgun (WGS) entry which is preliminary data.</text>
</comment>
<evidence type="ECO:0000313" key="2">
    <source>
        <dbReference type="Proteomes" id="UP000324383"/>
    </source>
</evidence>
<sequence>MNLEELILKEVAEIHLPGFFVTVDFSATGCEPPRHIEAFLKEKRESILRGSNGRKFVYQETGWRLIFTFFPTDRVVDERYAMKNKVWMKRK</sequence>
<proteinExistence type="predicted"/>
<protein>
    <submittedName>
        <fullName evidence="1">Uncharacterized protein</fullName>
    </submittedName>
</protein>
<accession>A0A5D3F833</accession>
<dbReference type="AlphaFoldDB" id="A0A5D3F833"/>
<keyword evidence="2" id="KW-1185">Reference proteome</keyword>
<gene>
    <name evidence="1" type="ORF">FNJ60_14600</name>
</gene>
<dbReference type="Proteomes" id="UP000324383">
    <property type="component" value="Unassembled WGS sequence"/>
</dbReference>
<dbReference type="EMBL" id="VKLW01000052">
    <property type="protein sequence ID" value="TYK31873.1"/>
    <property type="molecule type" value="Genomic_DNA"/>
</dbReference>
<dbReference type="RefSeq" id="WP_027325172.1">
    <property type="nucleotide sequence ID" value="NZ_CAMBON010000080.1"/>
</dbReference>
<evidence type="ECO:0000313" key="1">
    <source>
        <dbReference type="EMBL" id="TYK31873.1"/>
    </source>
</evidence>